<gene>
    <name evidence="1" type="ORF">XM38_002850</name>
</gene>
<keyword evidence="2" id="KW-1185">Reference proteome</keyword>
<name>A0A1Z3HGI3_9CYAN</name>
<dbReference type="AlphaFoldDB" id="A0A1Z3HGI3"/>
<dbReference type="KEGG" id="hhg:XM38_002850"/>
<reference evidence="1 2" key="1">
    <citation type="journal article" date="2016" name="Biochim. Biophys. Acta">
        <title>Characterization of red-shifted phycobilisomes isolated from the chlorophyll f-containing cyanobacterium Halomicronema hongdechloris.</title>
        <authorList>
            <person name="Li Y."/>
            <person name="Lin Y."/>
            <person name="Garvey C.J."/>
            <person name="Birch D."/>
            <person name="Corkery R.W."/>
            <person name="Loughlin P.C."/>
            <person name="Scheer H."/>
            <person name="Willows R.D."/>
            <person name="Chen M."/>
        </authorList>
    </citation>
    <scope>NUCLEOTIDE SEQUENCE [LARGE SCALE GENOMIC DNA]</scope>
    <source>
        <strain evidence="1 2">C2206</strain>
    </source>
</reference>
<protein>
    <submittedName>
        <fullName evidence="1">Uncharacterized protein</fullName>
    </submittedName>
</protein>
<proteinExistence type="predicted"/>
<dbReference type="STRING" id="1641165.XM38_15535"/>
<organism evidence="1 2">
    <name type="scientific">Halomicronema hongdechloris C2206</name>
    <dbReference type="NCBI Taxonomy" id="1641165"/>
    <lineage>
        <taxon>Bacteria</taxon>
        <taxon>Bacillati</taxon>
        <taxon>Cyanobacteriota</taxon>
        <taxon>Cyanophyceae</taxon>
        <taxon>Nodosilineales</taxon>
        <taxon>Nodosilineaceae</taxon>
        <taxon>Halomicronema</taxon>
    </lineage>
</organism>
<dbReference type="RefSeq" id="WP_088428879.1">
    <property type="nucleotide sequence ID" value="NZ_CP021983.2"/>
</dbReference>
<dbReference type="Proteomes" id="UP000191901">
    <property type="component" value="Chromosome"/>
</dbReference>
<dbReference type="EMBL" id="CP021983">
    <property type="protein sequence ID" value="ASC69358.1"/>
    <property type="molecule type" value="Genomic_DNA"/>
</dbReference>
<evidence type="ECO:0000313" key="2">
    <source>
        <dbReference type="Proteomes" id="UP000191901"/>
    </source>
</evidence>
<evidence type="ECO:0000313" key="1">
    <source>
        <dbReference type="EMBL" id="ASC69358.1"/>
    </source>
</evidence>
<sequence>MAFRPNQILYLEHNGRRLYVEVIQIIESRQICWARPLLLVDVSDSQEMPDDISPEHGLHCLQGGPDILWPLAQFQPALDTALLPLLGYLTPSGAFPTSASFSERRLHQPLRQFMDALWMDQQQQFFGQGA</sequence>
<dbReference type="OrthoDB" id="561517at2"/>
<accession>A0A1Z3HGI3</accession>